<dbReference type="EMBL" id="LN719426">
    <property type="protein sequence ID" value="CEP08250.1"/>
    <property type="molecule type" value="Genomic_DNA"/>
</dbReference>
<protein>
    <submittedName>
        <fullName evidence="1">Uncharacterized protein</fullName>
    </submittedName>
</protein>
<dbReference type="AlphaFoldDB" id="A0A0B7MY81"/>
<evidence type="ECO:0000313" key="1">
    <source>
        <dbReference type="EMBL" id="CEP08250.1"/>
    </source>
</evidence>
<dbReference type="Proteomes" id="UP000054107">
    <property type="component" value="Unassembled WGS sequence"/>
</dbReference>
<organism evidence="1 2">
    <name type="scientific">Parasitella parasitica</name>
    <dbReference type="NCBI Taxonomy" id="35722"/>
    <lineage>
        <taxon>Eukaryota</taxon>
        <taxon>Fungi</taxon>
        <taxon>Fungi incertae sedis</taxon>
        <taxon>Mucoromycota</taxon>
        <taxon>Mucoromycotina</taxon>
        <taxon>Mucoromycetes</taxon>
        <taxon>Mucorales</taxon>
        <taxon>Mucorineae</taxon>
        <taxon>Mucoraceae</taxon>
        <taxon>Parasitella</taxon>
    </lineage>
</organism>
<keyword evidence="2" id="KW-1185">Reference proteome</keyword>
<accession>A0A0B7MY81</accession>
<proteinExistence type="predicted"/>
<evidence type="ECO:0000313" key="2">
    <source>
        <dbReference type="Proteomes" id="UP000054107"/>
    </source>
</evidence>
<name>A0A0B7MY81_9FUNG</name>
<sequence length="70" mass="7766">MTHSEYRATLAAIGIDSKHILNVTFLAPDYRDNILFQTLTEGRPTAIQLLNPLDTQHVTDPKFADLSAPS</sequence>
<gene>
    <name evidence="1" type="primary">PARPA_01560.1 scaffold 1359</name>
</gene>
<reference evidence="1 2" key="1">
    <citation type="submission" date="2014-09" db="EMBL/GenBank/DDBJ databases">
        <authorList>
            <person name="Ellenberger Sabrina"/>
        </authorList>
    </citation>
    <scope>NUCLEOTIDE SEQUENCE [LARGE SCALE GENOMIC DNA]</scope>
    <source>
        <strain evidence="1 2">CBS 412.66</strain>
    </source>
</reference>